<organism evidence="2 3">
    <name type="scientific">Mesonia ostreae</name>
    <dbReference type="NCBI Taxonomy" id="861110"/>
    <lineage>
        <taxon>Bacteria</taxon>
        <taxon>Pseudomonadati</taxon>
        <taxon>Bacteroidota</taxon>
        <taxon>Flavobacteriia</taxon>
        <taxon>Flavobacteriales</taxon>
        <taxon>Flavobacteriaceae</taxon>
        <taxon>Mesonia</taxon>
    </lineage>
</organism>
<evidence type="ECO:0000313" key="2">
    <source>
        <dbReference type="EMBL" id="MDT0295792.1"/>
    </source>
</evidence>
<name>A0ABU2KM43_9FLAO</name>
<accession>A0ABU2KM43</accession>
<comment type="caution">
    <text evidence="2">The sequence shown here is derived from an EMBL/GenBank/DDBJ whole genome shotgun (WGS) entry which is preliminary data.</text>
</comment>
<proteinExistence type="predicted"/>
<gene>
    <name evidence="2" type="ORF">RLT85_14260</name>
</gene>
<sequence length="569" mass="63879">MVVFLFSCEKENIDDTITDVATEKTVFQRAVNYDDFKSNKELFRIIAKNDNSTTQNRPGDGQPIELDYASGVYLDDHEYHSYTFPLLNPPVGENLTNVFFSFQPDGSYRIFIVEYGHTAREIERLKLDGTITSELFTYTEVDENYQALYDVQCTTITMTFSWCTEGNHPGGYPADPDCEASASDTVSYGTFCEGVGSDSFPGSSYPTSNGSTHSGGGGGSNQSTTPTTGCKGKNCLDYEISLILGYLNLSNELIDVVNNLNQSTQVEILNFIQQNLDENGSVLPEAGAFAEEVVNVLNQNPDTEIDFQNRNILHPSFKNNQKAKCVYDKLKGLSNTIFNDIIDESFGSLKNSNIQFEIGNIPAQLPPNLDAYTNTNYDENNVLGNNDNTIKIRFNPAFIQNASTIEIALILIHESIHAELTNRAIKLGIIKSVNPLGYTIFSNDIEYELQGIIFKQLLVNYNAFPPNSNSDWQHDLFNVLNYRDEMIENLLNIHPWLNDSQNDYLSNINNDLTGIGTPFTLTELFGYLSWIGLEETQEYQNQILNDTQSLSEKVYVEYATKTHYTNNCN</sequence>
<evidence type="ECO:0000256" key="1">
    <source>
        <dbReference type="SAM" id="MobiDB-lite"/>
    </source>
</evidence>
<dbReference type="Proteomes" id="UP001182991">
    <property type="component" value="Unassembled WGS sequence"/>
</dbReference>
<dbReference type="EMBL" id="JAVRBG010000019">
    <property type="protein sequence ID" value="MDT0295792.1"/>
    <property type="molecule type" value="Genomic_DNA"/>
</dbReference>
<keyword evidence="3" id="KW-1185">Reference proteome</keyword>
<evidence type="ECO:0000313" key="3">
    <source>
        <dbReference type="Proteomes" id="UP001182991"/>
    </source>
</evidence>
<protein>
    <submittedName>
        <fullName evidence="2">Uncharacterized protein</fullName>
    </submittedName>
</protein>
<feature type="region of interest" description="Disordered" evidence="1">
    <location>
        <begin position="202"/>
        <end position="226"/>
    </location>
</feature>
<dbReference type="RefSeq" id="WP_311402720.1">
    <property type="nucleotide sequence ID" value="NZ_JAVRBG010000019.1"/>
</dbReference>
<reference evidence="3" key="1">
    <citation type="submission" date="2023-07" db="EMBL/GenBank/DDBJ databases">
        <title>Isolating and identifying novel microbial strains from the Mariana Trench.</title>
        <authorList>
            <person name="Fu H."/>
        </authorList>
    </citation>
    <scope>NUCLEOTIDE SEQUENCE [LARGE SCALE GENOMIC DNA]</scope>
    <source>
        <strain evidence="3">T-y2</strain>
    </source>
</reference>